<dbReference type="InterPro" id="IPR049278">
    <property type="entry name" value="MS_channel_C"/>
</dbReference>
<gene>
    <name evidence="12" type="ORF">FGS76_03515</name>
</gene>
<organism evidence="12 13">
    <name type="scientific">Alloalcanivorax gelatiniphagus</name>
    <dbReference type="NCBI Taxonomy" id="1194167"/>
    <lineage>
        <taxon>Bacteria</taxon>
        <taxon>Pseudomonadati</taxon>
        <taxon>Pseudomonadota</taxon>
        <taxon>Gammaproteobacteria</taxon>
        <taxon>Oceanospirillales</taxon>
        <taxon>Alcanivoracaceae</taxon>
        <taxon>Alloalcanivorax</taxon>
    </lineage>
</organism>
<evidence type="ECO:0000256" key="8">
    <source>
        <dbReference type="SAM" id="Phobius"/>
    </source>
</evidence>
<evidence type="ECO:0000313" key="13">
    <source>
        <dbReference type="Proteomes" id="UP000739180"/>
    </source>
</evidence>
<keyword evidence="4 8" id="KW-0812">Transmembrane</keyword>
<dbReference type="InterPro" id="IPR011014">
    <property type="entry name" value="MscS_channel_TM-2"/>
</dbReference>
<reference evidence="12 13" key="1">
    <citation type="submission" date="2019-05" db="EMBL/GenBank/DDBJ databases">
        <title>Genome of Alcanivorax gelatiniphagus, an oil degrading marine bacteria.</title>
        <authorList>
            <person name="Kwon K.K."/>
        </authorList>
    </citation>
    <scope>NUCLEOTIDE SEQUENCE [LARGE SCALE GENOMIC DNA]</scope>
    <source>
        <strain evidence="12 13">MEBiC 08158</strain>
    </source>
</reference>
<feature type="region of interest" description="Disordered" evidence="7">
    <location>
        <begin position="369"/>
        <end position="429"/>
    </location>
</feature>
<dbReference type="Pfam" id="PF00924">
    <property type="entry name" value="MS_channel_2nd"/>
    <property type="match status" value="1"/>
</dbReference>
<dbReference type="PROSITE" id="PS01246">
    <property type="entry name" value="UPF0003"/>
    <property type="match status" value="1"/>
</dbReference>
<dbReference type="InterPro" id="IPR006685">
    <property type="entry name" value="MscS_channel_2nd"/>
</dbReference>
<dbReference type="EMBL" id="VCQT01000016">
    <property type="protein sequence ID" value="TMW14393.1"/>
    <property type="molecule type" value="Genomic_DNA"/>
</dbReference>
<feature type="domain" description="Mechanosensitive ion channel MscS" evidence="9">
    <location>
        <begin position="190"/>
        <end position="259"/>
    </location>
</feature>
<proteinExistence type="inferred from homology"/>
<feature type="compositionally biased region" description="Basic and acidic residues" evidence="7">
    <location>
        <begin position="369"/>
        <end position="389"/>
    </location>
</feature>
<dbReference type="Gene3D" id="1.10.287.1260">
    <property type="match status" value="1"/>
</dbReference>
<name>A0ABY2XRD0_9GAMM</name>
<dbReference type="SUPFAM" id="SSF82861">
    <property type="entry name" value="Mechanosensitive channel protein MscS (YggB), transmembrane region"/>
    <property type="match status" value="1"/>
</dbReference>
<evidence type="ECO:0000256" key="7">
    <source>
        <dbReference type="SAM" id="MobiDB-lite"/>
    </source>
</evidence>
<protein>
    <submittedName>
        <fullName evidence="12">Mechanosensitive ion channel family protein</fullName>
    </submittedName>
</protein>
<feature type="domain" description="Mechanosensitive ion channel transmembrane helices 2/3" evidence="11">
    <location>
        <begin position="148"/>
        <end position="189"/>
    </location>
</feature>
<dbReference type="SUPFAM" id="SSF82689">
    <property type="entry name" value="Mechanosensitive channel protein MscS (YggB), C-terminal domain"/>
    <property type="match status" value="1"/>
</dbReference>
<evidence type="ECO:0000259" key="10">
    <source>
        <dbReference type="Pfam" id="PF21082"/>
    </source>
</evidence>
<dbReference type="Proteomes" id="UP000739180">
    <property type="component" value="Unassembled WGS sequence"/>
</dbReference>
<dbReference type="Pfam" id="PF21082">
    <property type="entry name" value="MS_channel_3rd"/>
    <property type="match status" value="1"/>
</dbReference>
<keyword evidence="3" id="KW-1003">Cell membrane</keyword>
<dbReference type="InterPro" id="IPR049142">
    <property type="entry name" value="MS_channel_1st"/>
</dbReference>
<comment type="caution">
    <text evidence="12">The sequence shown here is derived from an EMBL/GenBank/DDBJ whole genome shotgun (WGS) entry which is preliminary data.</text>
</comment>
<feature type="domain" description="Mechanosensitive ion channel MscS C-terminal" evidence="10">
    <location>
        <begin position="282"/>
        <end position="353"/>
    </location>
</feature>
<sequence length="429" mass="49146">MNWQNLSDWRQLLEWPGPDTDTVVWLTQVFVVVFLTVATNFLLMRVIDLIDHFSRKTTTLWDDALLEAARVPVRLLLWVVGLSVAAEMLQAVSESAIFEYVAEVRRVAFIAIVAFFLTRLISNVETNLVNPDRVKKPMDKTTANAVGKLLRISVLITALLIILQALGYSISGVLAFGGVGGIAVAYAAKDLLANFFGGMMVYLDKPFKVGEWVRSPDRAIEGTVEHIGWRLTRIRTFDQRPIYVPNSLFTTVVLENPSRMLNRRINEKIGIRYDDWRVMPDIVAAVRRMLIDHEDMETDYRTLIVNFDHYGDSYIEFFIYTFTKTTDWVRYHEIKQDVLMRIMHIVDEHGAEFAFPTRTLHMHAESAPRNYAEDDHGDDQRAEHDHGDDGDPPPPRRRPASQGAPRNRRDRSQGWKGEQDQETGNDDGE</sequence>
<evidence type="ECO:0000313" key="12">
    <source>
        <dbReference type="EMBL" id="TMW14393.1"/>
    </source>
</evidence>
<accession>A0ABY2XRD0</accession>
<keyword evidence="6 8" id="KW-0472">Membrane</keyword>
<dbReference type="InterPro" id="IPR010920">
    <property type="entry name" value="LSM_dom_sf"/>
</dbReference>
<feature type="transmembrane region" description="Helical" evidence="8">
    <location>
        <begin position="143"/>
        <end position="162"/>
    </location>
</feature>
<comment type="subcellular location">
    <subcellularLocation>
        <location evidence="1">Cell membrane</location>
        <topology evidence="1">Multi-pass membrane protein</topology>
    </subcellularLocation>
</comment>
<evidence type="ECO:0000256" key="4">
    <source>
        <dbReference type="ARBA" id="ARBA00022692"/>
    </source>
</evidence>
<evidence type="ECO:0000259" key="9">
    <source>
        <dbReference type="Pfam" id="PF00924"/>
    </source>
</evidence>
<dbReference type="Gene3D" id="3.30.70.100">
    <property type="match status" value="1"/>
</dbReference>
<feature type="transmembrane region" description="Helical" evidence="8">
    <location>
        <begin position="75"/>
        <end position="92"/>
    </location>
</feature>
<dbReference type="PANTHER" id="PTHR43634">
    <property type="entry name" value="OW CONDUCTANCE MECHANOSENSITIVE CHANNEL"/>
    <property type="match status" value="1"/>
</dbReference>
<feature type="compositionally biased region" description="Acidic residues" evidence="7">
    <location>
        <begin position="420"/>
        <end position="429"/>
    </location>
</feature>
<evidence type="ECO:0000256" key="6">
    <source>
        <dbReference type="ARBA" id="ARBA00023136"/>
    </source>
</evidence>
<keyword evidence="5 8" id="KW-1133">Transmembrane helix</keyword>
<feature type="transmembrane region" description="Helical" evidence="8">
    <location>
        <begin position="168"/>
        <end position="188"/>
    </location>
</feature>
<evidence type="ECO:0000256" key="2">
    <source>
        <dbReference type="ARBA" id="ARBA00008017"/>
    </source>
</evidence>
<feature type="transmembrane region" description="Helical" evidence="8">
    <location>
        <begin position="23"/>
        <end position="47"/>
    </location>
</feature>
<comment type="similarity">
    <text evidence="2">Belongs to the MscS (TC 1.A.23) family.</text>
</comment>
<dbReference type="InterPro" id="IPR023408">
    <property type="entry name" value="MscS_beta-dom_sf"/>
</dbReference>
<dbReference type="SUPFAM" id="SSF50182">
    <property type="entry name" value="Sm-like ribonucleoproteins"/>
    <property type="match status" value="1"/>
</dbReference>
<dbReference type="RefSeq" id="WP_138771243.1">
    <property type="nucleotide sequence ID" value="NZ_VCQT01000016.1"/>
</dbReference>
<keyword evidence="13" id="KW-1185">Reference proteome</keyword>
<evidence type="ECO:0000256" key="1">
    <source>
        <dbReference type="ARBA" id="ARBA00004651"/>
    </source>
</evidence>
<dbReference type="Gene3D" id="2.30.30.60">
    <property type="match status" value="1"/>
</dbReference>
<dbReference type="Pfam" id="PF21088">
    <property type="entry name" value="MS_channel_1st"/>
    <property type="match status" value="1"/>
</dbReference>
<dbReference type="PANTHER" id="PTHR43634:SF2">
    <property type="entry name" value="LOW CONDUCTANCE MECHANOSENSITIVE CHANNEL YNAI"/>
    <property type="match status" value="1"/>
</dbReference>
<feature type="transmembrane region" description="Helical" evidence="8">
    <location>
        <begin position="104"/>
        <end position="122"/>
    </location>
</feature>
<evidence type="ECO:0000256" key="5">
    <source>
        <dbReference type="ARBA" id="ARBA00022989"/>
    </source>
</evidence>
<dbReference type="InterPro" id="IPR045042">
    <property type="entry name" value="YnaI-like"/>
</dbReference>
<evidence type="ECO:0000256" key="3">
    <source>
        <dbReference type="ARBA" id="ARBA00022475"/>
    </source>
</evidence>
<dbReference type="InterPro" id="IPR006686">
    <property type="entry name" value="MscS_channel_CS"/>
</dbReference>
<evidence type="ECO:0000259" key="11">
    <source>
        <dbReference type="Pfam" id="PF21088"/>
    </source>
</evidence>
<dbReference type="InterPro" id="IPR011066">
    <property type="entry name" value="MscS_channel_C_sf"/>
</dbReference>
<feature type="compositionally biased region" description="Basic and acidic residues" evidence="7">
    <location>
        <begin position="410"/>
        <end position="419"/>
    </location>
</feature>